<keyword evidence="4" id="KW-0520">NAD</keyword>
<keyword evidence="7" id="KW-0472">Membrane</keyword>
<evidence type="ECO:0000256" key="3">
    <source>
        <dbReference type="ARBA" id="ARBA00023002"/>
    </source>
</evidence>
<evidence type="ECO:0000313" key="10">
    <source>
        <dbReference type="EMBL" id="TPX63187.1"/>
    </source>
</evidence>
<sequence length="485" mass="52706">MLNAPSKEIKMLVLDRLPASATEIFKNSGFIIDECFQEQTEAQLVKRISEYNIVCLRDDRDEQYLTDEVIRSGHRLLAIGVFGKNANCVDLEIAQSMGIPVFTSPFQHQGSVAEITISFIVLLARQIGDRSREIHAGEWNKISSGCTEVRGKTLGIVGYGQVGSQLGVMAEALSLEVQFYDTNSVMPMGRAKARKTLDEVLAESDYVAINVSNAPENVKIIGKRELSLMKKTAYLINASYGEAVDIDALADALKSGQIRGAALDSFPGQPHGNKTEFKTPLMGLKNVLMTPNIGDITTEGDLRVGTEVANAVVNNIKLGSTVGTANFPSISAWPLKQGTRRIVNVHRNVRGVLQEIDYILSSYNVGKQILDTKDSLGYIIADIATEEVTTEINCKTKCTKMSKLASALVFVVAVSAVALVATAAAYFASPAKSPKTSDRNSKRRSSNNLTRPLPEESQAFLPAEATEVDATSDYIIFKYKHASSS</sequence>
<dbReference type="OrthoDB" id="418179at2759"/>
<dbReference type="FunFam" id="3.40.50.720:FF:000041">
    <property type="entry name" value="D-3-phosphoglycerate dehydrogenase"/>
    <property type="match status" value="1"/>
</dbReference>
<dbReference type="Pfam" id="PF02826">
    <property type="entry name" value="2-Hacid_dh_C"/>
    <property type="match status" value="1"/>
</dbReference>
<feature type="region of interest" description="Disordered" evidence="6">
    <location>
        <begin position="431"/>
        <end position="462"/>
    </location>
</feature>
<dbReference type="Pfam" id="PF00389">
    <property type="entry name" value="2-Hacid_dh"/>
    <property type="match status" value="1"/>
</dbReference>
<dbReference type="Gene3D" id="3.40.50.720">
    <property type="entry name" value="NAD(P)-binding Rossmann-like Domain"/>
    <property type="match status" value="2"/>
</dbReference>
<keyword evidence="2" id="KW-0028">Amino-acid biosynthesis</keyword>
<keyword evidence="7" id="KW-1133">Transmembrane helix</keyword>
<protein>
    <submittedName>
        <fullName evidence="10">Phosphoglycerate dehydrogenase</fullName>
    </submittedName>
</protein>
<evidence type="ECO:0000256" key="2">
    <source>
        <dbReference type="ARBA" id="ARBA00022605"/>
    </source>
</evidence>
<dbReference type="SUPFAM" id="SSF51735">
    <property type="entry name" value="NAD(P)-binding Rossmann-fold domains"/>
    <property type="match status" value="1"/>
</dbReference>
<dbReference type="PROSITE" id="PS00065">
    <property type="entry name" value="D_2_HYDROXYACID_DH_1"/>
    <property type="match status" value="1"/>
</dbReference>
<dbReference type="GO" id="GO:0006564">
    <property type="term" value="P:L-serine biosynthetic process"/>
    <property type="evidence" value="ECO:0007669"/>
    <property type="project" value="UniProtKB-ARBA"/>
</dbReference>
<organism evidence="10 11">
    <name type="scientific">Chytriomyces confervae</name>
    <dbReference type="NCBI Taxonomy" id="246404"/>
    <lineage>
        <taxon>Eukaryota</taxon>
        <taxon>Fungi</taxon>
        <taxon>Fungi incertae sedis</taxon>
        <taxon>Chytridiomycota</taxon>
        <taxon>Chytridiomycota incertae sedis</taxon>
        <taxon>Chytridiomycetes</taxon>
        <taxon>Chytridiales</taxon>
        <taxon>Chytriomycetaceae</taxon>
        <taxon>Chytriomyces</taxon>
    </lineage>
</organism>
<evidence type="ECO:0000256" key="7">
    <source>
        <dbReference type="SAM" id="Phobius"/>
    </source>
</evidence>
<dbReference type="AlphaFoldDB" id="A0A507EIF3"/>
<dbReference type="GO" id="GO:0051287">
    <property type="term" value="F:NAD binding"/>
    <property type="evidence" value="ECO:0007669"/>
    <property type="project" value="InterPro"/>
</dbReference>
<dbReference type="Gene3D" id="3.30.70.260">
    <property type="match status" value="1"/>
</dbReference>
<keyword evidence="11" id="KW-1185">Reference proteome</keyword>
<evidence type="ECO:0000256" key="4">
    <source>
        <dbReference type="ARBA" id="ARBA00023027"/>
    </source>
</evidence>
<evidence type="ECO:0000259" key="9">
    <source>
        <dbReference type="Pfam" id="PF02826"/>
    </source>
</evidence>
<feature type="domain" description="D-isomer specific 2-hydroxyacid dehydrogenase NAD-binding" evidence="9">
    <location>
        <begin position="118"/>
        <end position="294"/>
    </location>
</feature>
<dbReference type="InterPro" id="IPR036291">
    <property type="entry name" value="NAD(P)-bd_dom_sf"/>
</dbReference>
<dbReference type="Proteomes" id="UP000320333">
    <property type="component" value="Unassembled WGS sequence"/>
</dbReference>
<reference evidence="10 11" key="1">
    <citation type="journal article" date="2019" name="Sci. Rep.">
        <title>Comparative genomics of chytrid fungi reveal insights into the obligate biotrophic and pathogenic lifestyle of Synchytrium endobioticum.</title>
        <authorList>
            <person name="van de Vossenberg B.T.L.H."/>
            <person name="Warris S."/>
            <person name="Nguyen H.D.T."/>
            <person name="van Gent-Pelzer M.P.E."/>
            <person name="Joly D.L."/>
            <person name="van de Geest H.C."/>
            <person name="Bonants P.J.M."/>
            <person name="Smith D.S."/>
            <person name="Levesque C.A."/>
            <person name="van der Lee T.A.J."/>
        </authorList>
    </citation>
    <scope>NUCLEOTIDE SEQUENCE [LARGE SCALE GENOMIC DNA]</scope>
    <source>
        <strain evidence="10 11">CBS 675.73</strain>
    </source>
</reference>
<evidence type="ECO:0000256" key="6">
    <source>
        <dbReference type="SAM" id="MobiDB-lite"/>
    </source>
</evidence>
<dbReference type="SUPFAM" id="SSF52283">
    <property type="entry name" value="Formate/glycerate dehydrogenase catalytic domain-like"/>
    <property type="match status" value="1"/>
</dbReference>
<comment type="caution">
    <text evidence="10">The sequence shown here is derived from an EMBL/GenBank/DDBJ whole genome shotgun (WGS) entry which is preliminary data.</text>
</comment>
<evidence type="ECO:0000259" key="8">
    <source>
        <dbReference type="Pfam" id="PF00389"/>
    </source>
</evidence>
<dbReference type="STRING" id="246404.A0A507EIF3"/>
<evidence type="ECO:0000256" key="5">
    <source>
        <dbReference type="RuleBase" id="RU003719"/>
    </source>
</evidence>
<dbReference type="EMBL" id="QEAP01000625">
    <property type="protein sequence ID" value="TPX63187.1"/>
    <property type="molecule type" value="Genomic_DNA"/>
</dbReference>
<name>A0A507EIF3_9FUNG</name>
<dbReference type="PANTHER" id="PTHR42789">
    <property type="entry name" value="D-ISOMER SPECIFIC 2-HYDROXYACID DEHYDROGENASE FAMILY PROTEIN (AFU_ORTHOLOGUE AFUA_6G10090)"/>
    <property type="match status" value="1"/>
</dbReference>
<evidence type="ECO:0000256" key="1">
    <source>
        <dbReference type="ARBA" id="ARBA00005854"/>
    </source>
</evidence>
<dbReference type="PANTHER" id="PTHR42789:SF1">
    <property type="entry name" value="D-ISOMER SPECIFIC 2-HYDROXYACID DEHYDROGENASE FAMILY PROTEIN (AFU_ORTHOLOGUE AFUA_6G10090)"/>
    <property type="match status" value="1"/>
</dbReference>
<dbReference type="InterPro" id="IPR006139">
    <property type="entry name" value="D-isomer_2_OHA_DH_cat_dom"/>
</dbReference>
<dbReference type="InterPro" id="IPR029752">
    <property type="entry name" value="D-isomer_DH_CS1"/>
</dbReference>
<dbReference type="GO" id="GO:0004617">
    <property type="term" value="F:phosphoglycerate dehydrogenase activity"/>
    <property type="evidence" value="ECO:0007669"/>
    <property type="project" value="UniProtKB-ARBA"/>
</dbReference>
<proteinExistence type="inferred from homology"/>
<feature type="transmembrane region" description="Helical" evidence="7">
    <location>
        <begin position="404"/>
        <end position="429"/>
    </location>
</feature>
<dbReference type="InterPro" id="IPR050857">
    <property type="entry name" value="D-2-hydroxyacid_DH"/>
</dbReference>
<feature type="domain" description="D-isomer specific 2-hydroxyacid dehydrogenase catalytic" evidence="8">
    <location>
        <begin position="12"/>
        <end position="317"/>
    </location>
</feature>
<keyword evidence="3 5" id="KW-0560">Oxidoreductase</keyword>
<comment type="similarity">
    <text evidence="1 5">Belongs to the D-isomer specific 2-hydroxyacid dehydrogenase family.</text>
</comment>
<keyword evidence="7" id="KW-0812">Transmembrane</keyword>
<dbReference type="InterPro" id="IPR006140">
    <property type="entry name" value="D-isomer_DH_NAD-bd"/>
</dbReference>
<dbReference type="GO" id="GO:0047545">
    <property type="term" value="F:(S)-2-hydroxyglutarate dehydrogenase activity"/>
    <property type="evidence" value="ECO:0007669"/>
    <property type="project" value="UniProtKB-ARBA"/>
</dbReference>
<accession>A0A507EIF3</accession>
<evidence type="ECO:0000313" key="11">
    <source>
        <dbReference type="Proteomes" id="UP000320333"/>
    </source>
</evidence>
<gene>
    <name evidence="10" type="ORF">CcCBS67573_g08747</name>
</gene>